<name>A0ABX1VJ77_9PLAN</name>
<reference evidence="1 2" key="1">
    <citation type="journal article" date="2020" name="Syst. Appl. Microbiol.">
        <title>Alienimonas chondri sp. nov., a novel planctomycete isolated from the biofilm of the red alga Chondrus crispus.</title>
        <authorList>
            <person name="Vitorino I."/>
            <person name="Albuquerque L."/>
            <person name="Wiegand S."/>
            <person name="Kallscheuer N."/>
            <person name="da Costa M.S."/>
            <person name="Lobo-da-Cunha A."/>
            <person name="Jogler C."/>
            <person name="Lage O.M."/>
        </authorList>
    </citation>
    <scope>NUCLEOTIDE SEQUENCE [LARGE SCALE GENOMIC DNA]</scope>
    <source>
        <strain evidence="1 2">LzC2</strain>
    </source>
</reference>
<comment type="caution">
    <text evidence="1">The sequence shown here is derived from an EMBL/GenBank/DDBJ whole genome shotgun (WGS) entry which is preliminary data.</text>
</comment>
<sequence length="44" mass="4918">MHDPAGVGELQRRTDLPHDLQCLGRLHRFAVAVRRRAVIGTRAA</sequence>
<evidence type="ECO:0000313" key="2">
    <source>
        <dbReference type="Proteomes" id="UP000609651"/>
    </source>
</evidence>
<organism evidence="1 2">
    <name type="scientific">Alienimonas chondri</name>
    <dbReference type="NCBI Taxonomy" id="2681879"/>
    <lineage>
        <taxon>Bacteria</taxon>
        <taxon>Pseudomonadati</taxon>
        <taxon>Planctomycetota</taxon>
        <taxon>Planctomycetia</taxon>
        <taxon>Planctomycetales</taxon>
        <taxon>Planctomycetaceae</taxon>
        <taxon>Alienimonas</taxon>
    </lineage>
</organism>
<dbReference type="EMBL" id="WTPX01000321">
    <property type="protein sequence ID" value="NNJ28151.1"/>
    <property type="molecule type" value="Genomic_DNA"/>
</dbReference>
<gene>
    <name evidence="1" type="ORF">LzC2_42620</name>
</gene>
<accession>A0ABX1VJ77</accession>
<evidence type="ECO:0000313" key="1">
    <source>
        <dbReference type="EMBL" id="NNJ28151.1"/>
    </source>
</evidence>
<keyword evidence="2" id="KW-1185">Reference proteome</keyword>
<protein>
    <submittedName>
        <fullName evidence="1">Uncharacterized protein</fullName>
    </submittedName>
</protein>
<proteinExistence type="predicted"/>
<dbReference type="Proteomes" id="UP000609651">
    <property type="component" value="Unassembled WGS sequence"/>
</dbReference>